<dbReference type="CDD" id="cd16922">
    <property type="entry name" value="HATPase_EvgS-ArcB-TorS-like"/>
    <property type="match status" value="1"/>
</dbReference>
<reference evidence="6 7" key="1">
    <citation type="journal article" date="2024" name="IMA Fungus">
        <title>IMA Genome - F19 : A genome assembly and annotation guide to empower mycologists, including annotated draft genome sequences of Ceratocystis pirilliformis, Diaporthe australafricana, Fusarium ophioides, Paecilomyces lecythidis, and Sporothrix stenoceras.</title>
        <authorList>
            <person name="Aylward J."/>
            <person name="Wilson A.M."/>
            <person name="Visagie C.M."/>
            <person name="Spraker J."/>
            <person name="Barnes I."/>
            <person name="Buitendag C."/>
            <person name="Ceriani C."/>
            <person name="Del Mar Angel L."/>
            <person name="du Plessis D."/>
            <person name="Fuchs T."/>
            <person name="Gasser K."/>
            <person name="Kramer D."/>
            <person name="Li W."/>
            <person name="Munsamy K."/>
            <person name="Piso A."/>
            <person name="Price J.L."/>
            <person name="Sonnekus B."/>
            <person name="Thomas C."/>
            <person name="van der Nest A."/>
            <person name="van Dijk A."/>
            <person name="van Heerden A."/>
            <person name="van Vuuren N."/>
            <person name="Yilmaz N."/>
            <person name="Duong T.A."/>
            <person name="van der Merwe N.A."/>
            <person name="Wingfield M.J."/>
            <person name="Wingfield B.D."/>
        </authorList>
    </citation>
    <scope>NUCLEOTIDE SEQUENCE [LARGE SCALE GENOMIC DNA]</scope>
    <source>
        <strain evidence="6 7">CMW 18300</strain>
    </source>
</reference>
<feature type="compositionally biased region" description="Polar residues" evidence="3">
    <location>
        <begin position="336"/>
        <end position="348"/>
    </location>
</feature>
<dbReference type="InterPro" id="IPR036890">
    <property type="entry name" value="HATPase_C_sf"/>
</dbReference>
<sequence length="498" mass="53853">MQLTMSKLDSKLLAVTPITVDPLQIAKESLKMFEVEARRVDIDLRMKVDKSYEDLGLEFLDLDPSRLKQVLINLLTNALKFTKLGSLRNVQLTVSASIARPTDSTCSVQFIPRSQGHEYQQPPNPSGTDPIFVTFEVKDTGQGLTEEEMKSLFQRFKQASARTHVKYGGSGLGLFISRRLCEMHNGQIGVASLPGVGSTFAFYVESRLPSEASLQEARATARTALKATSLPITKRAESLQIGTAEVPLKSTPMKNTDSAATDSDSLGTDASVESPKIEGVLVVEDNLINQQITRRGLADRGFTVDVANHGIEALDKLRASDRWLGDGPVTAPAPNGATTAMPSSTDLATPTTPTRSSIPTTSSRLNPAITGDLTPTTTPNKFPLSLILMDMEMPVQDGLTCTRHIRELEREGRILGGSIPIIAVSANARLEQVLEAKAAGCDDVMIKPYRMPELIEKMKVVALQAEQKTRVPTVEMSEATDAVATADTDGLEPPEIGP</sequence>
<evidence type="ECO:0000313" key="7">
    <source>
        <dbReference type="Proteomes" id="UP001583177"/>
    </source>
</evidence>
<dbReference type="InterPro" id="IPR050956">
    <property type="entry name" value="2C_system_His_kinase"/>
</dbReference>
<evidence type="ECO:0000256" key="1">
    <source>
        <dbReference type="ARBA" id="ARBA00022553"/>
    </source>
</evidence>
<dbReference type="PROSITE" id="PS50109">
    <property type="entry name" value="HIS_KIN"/>
    <property type="match status" value="1"/>
</dbReference>
<feature type="domain" description="Response regulatory" evidence="5">
    <location>
        <begin position="279"/>
        <end position="462"/>
    </location>
</feature>
<feature type="compositionally biased region" description="Polar residues" evidence="3">
    <location>
        <begin position="252"/>
        <end position="268"/>
    </location>
</feature>
<dbReference type="SMART" id="SM00387">
    <property type="entry name" value="HATPase_c"/>
    <property type="match status" value="1"/>
</dbReference>
<keyword evidence="1 2" id="KW-0597">Phosphoprotein</keyword>
<dbReference type="Gene3D" id="3.30.565.10">
    <property type="entry name" value="Histidine kinase-like ATPase, C-terminal domain"/>
    <property type="match status" value="1"/>
</dbReference>
<evidence type="ECO:0000256" key="2">
    <source>
        <dbReference type="PROSITE-ProRule" id="PRU00169"/>
    </source>
</evidence>
<evidence type="ECO:0000259" key="4">
    <source>
        <dbReference type="PROSITE" id="PS50109"/>
    </source>
</evidence>
<dbReference type="Pfam" id="PF02518">
    <property type="entry name" value="HATPase_c"/>
    <property type="match status" value="1"/>
</dbReference>
<dbReference type="PANTHER" id="PTHR43719:SF30">
    <property type="entry name" value="TWO-COMPONENT SYSTEM RESPONSE REGULATOR"/>
    <property type="match status" value="1"/>
</dbReference>
<protein>
    <submittedName>
        <fullName evidence="6">Uncharacterized protein</fullName>
    </submittedName>
</protein>
<keyword evidence="7" id="KW-1185">Reference proteome</keyword>
<dbReference type="EMBL" id="JAWRVE010000055">
    <property type="protein sequence ID" value="KAL1866472.1"/>
    <property type="molecule type" value="Genomic_DNA"/>
</dbReference>
<dbReference type="InterPro" id="IPR011006">
    <property type="entry name" value="CheY-like_superfamily"/>
</dbReference>
<evidence type="ECO:0000259" key="5">
    <source>
        <dbReference type="PROSITE" id="PS50110"/>
    </source>
</evidence>
<feature type="compositionally biased region" description="Low complexity" evidence="3">
    <location>
        <begin position="349"/>
        <end position="364"/>
    </location>
</feature>
<dbReference type="SUPFAM" id="SSF52172">
    <property type="entry name" value="CheY-like"/>
    <property type="match status" value="2"/>
</dbReference>
<evidence type="ECO:0000313" key="6">
    <source>
        <dbReference type="EMBL" id="KAL1866472.1"/>
    </source>
</evidence>
<dbReference type="InterPro" id="IPR001789">
    <property type="entry name" value="Sig_transdc_resp-reg_receiver"/>
</dbReference>
<dbReference type="CDD" id="cd17546">
    <property type="entry name" value="REC_hyHK_CKI1_RcsC-like"/>
    <property type="match status" value="1"/>
</dbReference>
<accession>A0ABR3WSM7</accession>
<dbReference type="InterPro" id="IPR003594">
    <property type="entry name" value="HATPase_dom"/>
</dbReference>
<feature type="region of interest" description="Disordered" evidence="3">
    <location>
        <begin position="249"/>
        <end position="271"/>
    </location>
</feature>
<dbReference type="PROSITE" id="PS50110">
    <property type="entry name" value="RESPONSE_REGULATORY"/>
    <property type="match status" value="1"/>
</dbReference>
<feature type="modified residue" description="4-aspartylphosphate" evidence="2">
    <location>
        <position position="390"/>
    </location>
</feature>
<dbReference type="PRINTS" id="PR00344">
    <property type="entry name" value="BCTRLSENSOR"/>
</dbReference>
<dbReference type="PANTHER" id="PTHR43719">
    <property type="entry name" value="TWO-COMPONENT HISTIDINE KINASE"/>
    <property type="match status" value="1"/>
</dbReference>
<organism evidence="6 7">
    <name type="scientific">Diaporthe australafricana</name>
    <dbReference type="NCBI Taxonomy" id="127596"/>
    <lineage>
        <taxon>Eukaryota</taxon>
        <taxon>Fungi</taxon>
        <taxon>Dikarya</taxon>
        <taxon>Ascomycota</taxon>
        <taxon>Pezizomycotina</taxon>
        <taxon>Sordariomycetes</taxon>
        <taxon>Sordariomycetidae</taxon>
        <taxon>Diaporthales</taxon>
        <taxon>Diaporthaceae</taxon>
        <taxon>Diaporthe</taxon>
    </lineage>
</organism>
<feature type="region of interest" description="Disordered" evidence="3">
    <location>
        <begin position="328"/>
        <end position="376"/>
    </location>
</feature>
<evidence type="ECO:0000256" key="3">
    <source>
        <dbReference type="SAM" id="MobiDB-lite"/>
    </source>
</evidence>
<dbReference type="InterPro" id="IPR005467">
    <property type="entry name" value="His_kinase_dom"/>
</dbReference>
<gene>
    <name evidence="6" type="ORF">Daus18300_006707</name>
</gene>
<dbReference type="SMART" id="SM00448">
    <property type="entry name" value="REC"/>
    <property type="match status" value="1"/>
</dbReference>
<feature type="domain" description="Histidine kinase" evidence="4">
    <location>
        <begin position="1"/>
        <end position="208"/>
    </location>
</feature>
<name>A0ABR3WSM7_9PEZI</name>
<dbReference type="Gene3D" id="3.40.50.2300">
    <property type="match status" value="1"/>
</dbReference>
<dbReference type="SUPFAM" id="SSF55874">
    <property type="entry name" value="ATPase domain of HSP90 chaperone/DNA topoisomerase II/histidine kinase"/>
    <property type="match status" value="1"/>
</dbReference>
<dbReference type="Pfam" id="PF00072">
    <property type="entry name" value="Response_reg"/>
    <property type="match status" value="1"/>
</dbReference>
<dbReference type="InterPro" id="IPR004358">
    <property type="entry name" value="Sig_transdc_His_kin-like_C"/>
</dbReference>
<comment type="caution">
    <text evidence="6">The sequence shown here is derived from an EMBL/GenBank/DDBJ whole genome shotgun (WGS) entry which is preliminary data.</text>
</comment>
<proteinExistence type="predicted"/>
<dbReference type="Proteomes" id="UP001583177">
    <property type="component" value="Unassembled WGS sequence"/>
</dbReference>